<dbReference type="InterPro" id="IPR015330">
    <property type="entry name" value="DNA_primase/pol_bifunc_N"/>
</dbReference>
<name>A0A315ZN48_9ACTN</name>
<dbReference type="EMBL" id="QGDQ01000049">
    <property type="protein sequence ID" value="PWJ46288.1"/>
    <property type="molecule type" value="Genomic_DNA"/>
</dbReference>
<dbReference type="SUPFAM" id="SSF56747">
    <property type="entry name" value="Prim-pol domain"/>
    <property type="match status" value="1"/>
</dbReference>
<dbReference type="RefSeq" id="WP_146211333.1">
    <property type="nucleotide sequence ID" value="NZ_QGDQ01000049.1"/>
</dbReference>
<evidence type="ECO:0000313" key="2">
    <source>
        <dbReference type="EMBL" id="PWJ46288.1"/>
    </source>
</evidence>
<keyword evidence="3" id="KW-1185">Reference proteome</keyword>
<dbReference type="SMART" id="SM00943">
    <property type="entry name" value="Prim-Pol"/>
    <property type="match status" value="1"/>
</dbReference>
<gene>
    <name evidence="2" type="ORF">BXY45_14924</name>
</gene>
<dbReference type="OrthoDB" id="9790355at2"/>
<evidence type="ECO:0000313" key="3">
    <source>
        <dbReference type="Proteomes" id="UP000245469"/>
    </source>
</evidence>
<comment type="caution">
    <text evidence="2">The sequence shown here is derived from an EMBL/GenBank/DDBJ whole genome shotgun (WGS) entry which is preliminary data.</text>
</comment>
<protein>
    <recommendedName>
        <fullName evidence="1">DNA primase/polymerase bifunctional N-terminal domain-containing protein</fullName>
    </recommendedName>
</protein>
<sequence>MSIIADSPRAVASDELLAAFGLHLPDGCFWGLDALGRIVPIRIEDDPDGWALRRLDTHPAPEVDWSYWDAHPPQADPAWLAEDDARWAARHDPIPEWPSEGVRHWTPADGDGPETWPAEWQELVEQLRAEQAAEDLAVVLLREAREERCDAPGWDGPGHLSLQALLSLEGVLLTLVDPERGKEPLMCVRREHAACVEFHDEEDCVSDDLELLTRVLAHHPQALVGIAPTGSLLVIDVDTKEALADLVEATGIVLRDHLVVRTAKGWHCYMRASVNLPAGALHGRPGIDLRYASSSVGCFVLGPEQTRADGGSYVVLYGVWGTVAACPPEVLTYLGWVEEGAVDGEQIRTNATKPPCAERWKLWGQQQVLEGSSLDGAVANCVARWQMLWDAYEADPQRGAGVEKGAQRSDSAKLMACWRITQWMGLTPEQAVDAVLAYRPALAVRITSEKRTRRWALQDAERVYRKPHLDGAAARTRWVWDGSEGAAVVAERIQKNSQLPTVWGHVVALVQDQQRTTHLGIGQVWLGDLMGTNHKSAGHWLAQLEKKGLLTRTGEHVWRSGEDYRRDNRVREFTVHKVVAVKPAEDAAATVIPAPRVWTEMALAA</sequence>
<dbReference type="Proteomes" id="UP000245469">
    <property type="component" value="Unassembled WGS sequence"/>
</dbReference>
<reference evidence="2 3" key="1">
    <citation type="submission" date="2018-03" db="EMBL/GenBank/DDBJ databases">
        <title>Genomic Encyclopedia of Archaeal and Bacterial Type Strains, Phase II (KMG-II): from individual species to whole genera.</title>
        <authorList>
            <person name="Goeker M."/>
        </authorList>
    </citation>
    <scope>NUCLEOTIDE SEQUENCE [LARGE SCALE GENOMIC DNA]</scope>
    <source>
        <strain evidence="2 3">DSM 44889</strain>
    </source>
</reference>
<accession>A0A315ZN48</accession>
<organism evidence="2 3">
    <name type="scientific">Quadrisphaera granulorum</name>
    <dbReference type="NCBI Taxonomy" id="317664"/>
    <lineage>
        <taxon>Bacteria</taxon>
        <taxon>Bacillati</taxon>
        <taxon>Actinomycetota</taxon>
        <taxon>Actinomycetes</taxon>
        <taxon>Kineosporiales</taxon>
        <taxon>Kineosporiaceae</taxon>
        <taxon>Quadrisphaera</taxon>
    </lineage>
</organism>
<feature type="domain" description="DNA primase/polymerase bifunctional N-terminal" evidence="1">
    <location>
        <begin position="162"/>
        <end position="330"/>
    </location>
</feature>
<proteinExistence type="predicted"/>
<evidence type="ECO:0000259" key="1">
    <source>
        <dbReference type="SMART" id="SM00943"/>
    </source>
</evidence>
<dbReference type="AlphaFoldDB" id="A0A315ZN48"/>